<dbReference type="AlphaFoldDB" id="A0A5B7DX82"/>
<dbReference type="EMBL" id="VSRR010001584">
    <property type="protein sequence ID" value="MPC26312.1"/>
    <property type="molecule type" value="Genomic_DNA"/>
</dbReference>
<keyword evidence="3" id="KW-1185">Reference proteome</keyword>
<accession>A0A5B7DX82</accession>
<proteinExistence type="predicted"/>
<protein>
    <submittedName>
        <fullName evidence="2">Uncharacterized protein</fullName>
    </submittedName>
</protein>
<organism evidence="2 3">
    <name type="scientific">Portunus trituberculatus</name>
    <name type="common">Swimming crab</name>
    <name type="synonym">Neptunus trituberculatus</name>
    <dbReference type="NCBI Taxonomy" id="210409"/>
    <lineage>
        <taxon>Eukaryota</taxon>
        <taxon>Metazoa</taxon>
        <taxon>Ecdysozoa</taxon>
        <taxon>Arthropoda</taxon>
        <taxon>Crustacea</taxon>
        <taxon>Multicrustacea</taxon>
        <taxon>Malacostraca</taxon>
        <taxon>Eumalacostraca</taxon>
        <taxon>Eucarida</taxon>
        <taxon>Decapoda</taxon>
        <taxon>Pleocyemata</taxon>
        <taxon>Brachyura</taxon>
        <taxon>Eubrachyura</taxon>
        <taxon>Portunoidea</taxon>
        <taxon>Portunidae</taxon>
        <taxon>Portuninae</taxon>
        <taxon>Portunus</taxon>
    </lineage>
</organism>
<evidence type="ECO:0000313" key="2">
    <source>
        <dbReference type="EMBL" id="MPC26312.1"/>
    </source>
</evidence>
<evidence type="ECO:0000313" key="3">
    <source>
        <dbReference type="Proteomes" id="UP000324222"/>
    </source>
</evidence>
<sequence length="64" mass="7542">MTCSHGKTARQQQQQQQQQQQHSFLRLHCASHECRDRPAQCEAEPRYLTFHFAQAINQYPSTVQ</sequence>
<reference evidence="2 3" key="1">
    <citation type="submission" date="2019-05" db="EMBL/GenBank/DDBJ databases">
        <title>Another draft genome of Portunus trituberculatus and its Hox gene families provides insights of decapod evolution.</title>
        <authorList>
            <person name="Jeong J.-H."/>
            <person name="Song I."/>
            <person name="Kim S."/>
            <person name="Choi T."/>
            <person name="Kim D."/>
            <person name="Ryu S."/>
            <person name="Kim W."/>
        </authorList>
    </citation>
    <scope>NUCLEOTIDE SEQUENCE [LARGE SCALE GENOMIC DNA]</scope>
    <source>
        <tissue evidence="2">Muscle</tissue>
    </source>
</reference>
<name>A0A5B7DX82_PORTR</name>
<feature type="compositionally biased region" description="Low complexity" evidence="1">
    <location>
        <begin position="11"/>
        <end position="21"/>
    </location>
</feature>
<evidence type="ECO:0000256" key="1">
    <source>
        <dbReference type="SAM" id="MobiDB-lite"/>
    </source>
</evidence>
<gene>
    <name evidence="2" type="ORF">E2C01_019447</name>
</gene>
<comment type="caution">
    <text evidence="2">The sequence shown here is derived from an EMBL/GenBank/DDBJ whole genome shotgun (WGS) entry which is preliminary data.</text>
</comment>
<feature type="region of interest" description="Disordered" evidence="1">
    <location>
        <begin position="1"/>
        <end position="22"/>
    </location>
</feature>
<dbReference type="Proteomes" id="UP000324222">
    <property type="component" value="Unassembled WGS sequence"/>
</dbReference>